<feature type="domain" description="HTH arsR-type" evidence="4">
    <location>
        <begin position="2"/>
        <end position="96"/>
    </location>
</feature>
<dbReference type="InterPro" id="IPR011991">
    <property type="entry name" value="ArsR-like_HTH"/>
</dbReference>
<evidence type="ECO:0000313" key="5">
    <source>
        <dbReference type="EMBL" id="MDT8899858.1"/>
    </source>
</evidence>
<dbReference type="PROSITE" id="PS50987">
    <property type="entry name" value="HTH_ARSR_2"/>
    <property type="match status" value="1"/>
</dbReference>
<dbReference type="InterPro" id="IPR001845">
    <property type="entry name" value="HTH_ArsR_DNA-bd_dom"/>
</dbReference>
<dbReference type="PANTHER" id="PTHR33154:SF18">
    <property type="entry name" value="ARSENICAL RESISTANCE OPERON REPRESSOR"/>
    <property type="match status" value="1"/>
</dbReference>
<keyword evidence="1" id="KW-0805">Transcription regulation</keyword>
<dbReference type="RefSeq" id="WP_413778425.1">
    <property type="nucleotide sequence ID" value="NZ_JAUOZS010000001.1"/>
</dbReference>
<reference evidence="5 6" key="1">
    <citation type="submission" date="2023-07" db="EMBL/GenBank/DDBJ databases">
        <title>The novel representative of Negativicutes class, Anaeroselena agilis gen. nov. sp. nov.</title>
        <authorList>
            <person name="Prokofeva M.I."/>
            <person name="Elcheninov A.G."/>
            <person name="Klyukina A."/>
            <person name="Kublanov I.V."/>
            <person name="Frolov E.N."/>
            <person name="Podosokorskaya O.A."/>
        </authorList>
    </citation>
    <scope>NUCLEOTIDE SEQUENCE [LARGE SCALE GENOMIC DNA]</scope>
    <source>
        <strain evidence="5 6">4137-cl</strain>
    </source>
</reference>
<dbReference type="EMBL" id="JAUOZS010000001">
    <property type="protein sequence ID" value="MDT8899858.1"/>
    <property type="molecule type" value="Genomic_DNA"/>
</dbReference>
<comment type="caution">
    <text evidence="5">The sequence shown here is derived from an EMBL/GenBank/DDBJ whole genome shotgun (WGS) entry which is preliminary data.</text>
</comment>
<dbReference type="InterPro" id="IPR036388">
    <property type="entry name" value="WH-like_DNA-bd_sf"/>
</dbReference>
<evidence type="ECO:0000259" key="4">
    <source>
        <dbReference type="PROSITE" id="PS50987"/>
    </source>
</evidence>
<gene>
    <name evidence="5" type="ORF">Q4T40_01160</name>
</gene>
<dbReference type="SUPFAM" id="SSF46785">
    <property type="entry name" value="Winged helix' DNA-binding domain"/>
    <property type="match status" value="1"/>
</dbReference>
<protein>
    <submittedName>
        <fullName evidence="5">Metalloregulator ArsR/SmtB family transcription factor</fullName>
    </submittedName>
</protein>
<dbReference type="PRINTS" id="PR00778">
    <property type="entry name" value="HTHARSR"/>
</dbReference>
<dbReference type="Pfam" id="PF01022">
    <property type="entry name" value="HTH_5"/>
    <property type="match status" value="1"/>
</dbReference>
<evidence type="ECO:0000256" key="2">
    <source>
        <dbReference type="ARBA" id="ARBA00023125"/>
    </source>
</evidence>
<dbReference type="InterPro" id="IPR051081">
    <property type="entry name" value="HTH_MetalResp_TranReg"/>
</dbReference>
<sequence>MAQDIMTRLTAEFLKSIAHPARVRILRLLAPGERCVCELIAGIDIEQSNLSQHLSVLKKQGIIDSRKEGTKVFYRILHPSVLEVLGAVEKTLDEQISESHKRLSRLKRGERDI</sequence>
<dbReference type="Proteomes" id="UP001254848">
    <property type="component" value="Unassembled WGS sequence"/>
</dbReference>
<proteinExistence type="predicted"/>
<keyword evidence="6" id="KW-1185">Reference proteome</keyword>
<evidence type="ECO:0000256" key="1">
    <source>
        <dbReference type="ARBA" id="ARBA00023015"/>
    </source>
</evidence>
<name>A0ABU3NSR0_9FIRM</name>
<evidence type="ECO:0000256" key="3">
    <source>
        <dbReference type="ARBA" id="ARBA00023163"/>
    </source>
</evidence>
<organism evidence="5 6">
    <name type="scientific">Anaeroselena agilis</name>
    <dbReference type="NCBI Taxonomy" id="3063788"/>
    <lineage>
        <taxon>Bacteria</taxon>
        <taxon>Bacillati</taxon>
        <taxon>Bacillota</taxon>
        <taxon>Negativicutes</taxon>
        <taxon>Acetonemataceae</taxon>
        <taxon>Anaeroselena</taxon>
    </lineage>
</organism>
<dbReference type="Gene3D" id="1.10.10.10">
    <property type="entry name" value="Winged helix-like DNA-binding domain superfamily/Winged helix DNA-binding domain"/>
    <property type="match status" value="1"/>
</dbReference>
<evidence type="ECO:0000313" key="6">
    <source>
        <dbReference type="Proteomes" id="UP001254848"/>
    </source>
</evidence>
<dbReference type="InterPro" id="IPR036390">
    <property type="entry name" value="WH_DNA-bd_sf"/>
</dbReference>
<dbReference type="CDD" id="cd00090">
    <property type="entry name" value="HTH_ARSR"/>
    <property type="match status" value="1"/>
</dbReference>
<dbReference type="PANTHER" id="PTHR33154">
    <property type="entry name" value="TRANSCRIPTIONAL REGULATOR, ARSR FAMILY"/>
    <property type="match status" value="1"/>
</dbReference>
<accession>A0ABU3NSR0</accession>
<keyword evidence="3" id="KW-0804">Transcription</keyword>
<dbReference type="NCBIfam" id="NF033788">
    <property type="entry name" value="HTH_metalloreg"/>
    <property type="match status" value="1"/>
</dbReference>
<keyword evidence="2" id="KW-0238">DNA-binding</keyword>
<dbReference type="SMART" id="SM00418">
    <property type="entry name" value="HTH_ARSR"/>
    <property type="match status" value="1"/>
</dbReference>